<dbReference type="EMBL" id="CASHSV030000823">
    <property type="protein sequence ID" value="CAJ2679356.1"/>
    <property type="molecule type" value="Genomic_DNA"/>
</dbReference>
<sequence length="160" mass="17794">MGGFAKGVGLCSAFVAELWGVLEGLRYVHRMGLVKVELNIDSEAVVQVVKNRYMSSSLGVALVKQIWRLLDMNWEVEVSHTYREANKCADALANLGCSLANEIVFYDRCPSHISDLCNAQKVPPSRPCQSSHVRGVTLPPLLLKSPYPWAQDKKELLTSY</sequence>
<keyword evidence="2" id="KW-1185">Reference proteome</keyword>
<reference evidence="1" key="1">
    <citation type="submission" date="2023-10" db="EMBL/GenBank/DDBJ databases">
        <authorList>
            <person name="Rodriguez Cubillos JULIANA M."/>
            <person name="De Vega J."/>
        </authorList>
    </citation>
    <scope>NUCLEOTIDE SEQUENCE</scope>
</reference>
<proteinExistence type="predicted"/>
<evidence type="ECO:0000313" key="2">
    <source>
        <dbReference type="Proteomes" id="UP001177021"/>
    </source>
</evidence>
<accession>A0ACB0MBQ9</accession>
<comment type="caution">
    <text evidence="1">The sequence shown here is derived from an EMBL/GenBank/DDBJ whole genome shotgun (WGS) entry which is preliminary data.</text>
</comment>
<organism evidence="1 2">
    <name type="scientific">Trifolium pratense</name>
    <name type="common">Red clover</name>
    <dbReference type="NCBI Taxonomy" id="57577"/>
    <lineage>
        <taxon>Eukaryota</taxon>
        <taxon>Viridiplantae</taxon>
        <taxon>Streptophyta</taxon>
        <taxon>Embryophyta</taxon>
        <taxon>Tracheophyta</taxon>
        <taxon>Spermatophyta</taxon>
        <taxon>Magnoliopsida</taxon>
        <taxon>eudicotyledons</taxon>
        <taxon>Gunneridae</taxon>
        <taxon>Pentapetalae</taxon>
        <taxon>rosids</taxon>
        <taxon>fabids</taxon>
        <taxon>Fabales</taxon>
        <taxon>Fabaceae</taxon>
        <taxon>Papilionoideae</taxon>
        <taxon>50 kb inversion clade</taxon>
        <taxon>NPAAA clade</taxon>
        <taxon>Hologalegina</taxon>
        <taxon>IRL clade</taxon>
        <taxon>Trifolieae</taxon>
        <taxon>Trifolium</taxon>
    </lineage>
</organism>
<name>A0ACB0MBQ9_TRIPR</name>
<gene>
    <name evidence="1" type="ORF">MILVUS5_LOCUS41464</name>
</gene>
<evidence type="ECO:0000313" key="1">
    <source>
        <dbReference type="EMBL" id="CAJ2679356.1"/>
    </source>
</evidence>
<protein>
    <submittedName>
        <fullName evidence="1">Uncharacterized protein</fullName>
    </submittedName>
</protein>
<dbReference type="Proteomes" id="UP001177021">
    <property type="component" value="Unassembled WGS sequence"/>
</dbReference>